<dbReference type="Proteomes" id="UP001151699">
    <property type="component" value="Chromosome C"/>
</dbReference>
<dbReference type="PANTHER" id="PTHR21398">
    <property type="entry name" value="AGAP007094-PA"/>
    <property type="match status" value="1"/>
</dbReference>
<dbReference type="SMART" id="SM00718">
    <property type="entry name" value="DM4_12"/>
    <property type="match status" value="2"/>
</dbReference>
<keyword evidence="2" id="KW-1185">Reference proteome</keyword>
<dbReference type="OrthoDB" id="6358587at2759"/>
<evidence type="ECO:0000313" key="2">
    <source>
        <dbReference type="Proteomes" id="UP001151699"/>
    </source>
</evidence>
<organism evidence="1 2">
    <name type="scientific">Pseudolycoriella hygida</name>
    <dbReference type="NCBI Taxonomy" id="35572"/>
    <lineage>
        <taxon>Eukaryota</taxon>
        <taxon>Metazoa</taxon>
        <taxon>Ecdysozoa</taxon>
        <taxon>Arthropoda</taxon>
        <taxon>Hexapoda</taxon>
        <taxon>Insecta</taxon>
        <taxon>Pterygota</taxon>
        <taxon>Neoptera</taxon>
        <taxon>Endopterygota</taxon>
        <taxon>Diptera</taxon>
        <taxon>Nematocera</taxon>
        <taxon>Sciaroidea</taxon>
        <taxon>Sciaridae</taxon>
        <taxon>Pseudolycoriella</taxon>
    </lineage>
</organism>
<sequence>MLRTFLLFVGLSCVIGYSYAMFSKIYSNQNKASHGKQKRALEPLFVNGNSIVKIVLGVSFPLETYDKVNFRTLNLAYNFQGQYMLAKPARYPWDKVKRSLHNQKRNYSDNKSVVDNTRQLMYNAVEMLMDRKGVNGKECLQRAICENAQSPITVTGVFHEILNLFLTENVGRVLSRQRRYLTFPKGSSLQLVFDGASPVVDYTLYTVVGLTVAVSWELPHNPFYYDDEFGTAFTNGILHRNDVNVDDHVQDSYYFGQGNLQENDDEYYNINKSETYQWNKLMNNTDPDLIITDNFPFIRKNPVVPPPIGKRSVDESAEKELFLKYHRRSRYDLYRLVEKYLDSNGVDGNHCLQRILCEVGQKKKESKVGTFVEEILKAIFHLPQTHSSLMNPQTIDYHFAHNSAQNCTEQFYRCKVDIWRTSLVL</sequence>
<gene>
    <name evidence="1" type="ORF">Bhyg_14482</name>
</gene>
<proteinExistence type="predicted"/>
<protein>
    <submittedName>
        <fullName evidence="1">Uncharacterized protein</fullName>
    </submittedName>
</protein>
<dbReference type="AlphaFoldDB" id="A0A9Q0MQ76"/>
<accession>A0A9Q0MQ76</accession>
<dbReference type="EMBL" id="WJQU01000004">
    <property type="protein sequence ID" value="KAJ6635896.1"/>
    <property type="molecule type" value="Genomic_DNA"/>
</dbReference>
<evidence type="ECO:0000313" key="1">
    <source>
        <dbReference type="EMBL" id="KAJ6635896.1"/>
    </source>
</evidence>
<comment type="caution">
    <text evidence="1">The sequence shown here is derived from an EMBL/GenBank/DDBJ whole genome shotgun (WGS) entry which is preliminary data.</text>
</comment>
<name>A0A9Q0MQ76_9DIPT</name>
<dbReference type="PANTHER" id="PTHR21398:SF1">
    <property type="entry name" value="FI03705P"/>
    <property type="match status" value="1"/>
</dbReference>
<dbReference type="Pfam" id="PF07841">
    <property type="entry name" value="DM4_12"/>
    <property type="match status" value="2"/>
</dbReference>
<dbReference type="InterPro" id="IPR006631">
    <property type="entry name" value="DM4_12"/>
</dbReference>
<reference evidence="1" key="1">
    <citation type="submission" date="2022-07" db="EMBL/GenBank/DDBJ databases">
        <authorList>
            <person name="Trinca V."/>
            <person name="Uliana J.V.C."/>
            <person name="Torres T.T."/>
            <person name="Ward R.J."/>
            <person name="Monesi N."/>
        </authorList>
    </citation>
    <scope>NUCLEOTIDE SEQUENCE</scope>
    <source>
        <strain evidence="1">HSMRA1968</strain>
        <tissue evidence="1">Whole embryos</tissue>
    </source>
</reference>